<dbReference type="EMBL" id="CP047593">
    <property type="protein sequence ID" value="QHI70159.1"/>
    <property type="molecule type" value="Genomic_DNA"/>
</dbReference>
<dbReference type="GO" id="GO:0015293">
    <property type="term" value="F:symporter activity"/>
    <property type="evidence" value="ECO:0007669"/>
    <property type="project" value="TreeGrafter"/>
</dbReference>
<evidence type="ECO:0000256" key="10">
    <source>
        <dbReference type="ARBA" id="ARBA00023201"/>
    </source>
</evidence>
<reference evidence="13 14" key="1">
    <citation type="submission" date="2020-01" db="EMBL/GenBank/DDBJ databases">
        <title>Ponticoccus aerotolerans gen. nov., sp. nov., an anaerobic bacterium and proposal of Ponticoccusceae fam. nov., Ponticoccusles ord. nov. and Ponticoccuse classis nov. in the phylum Kiritimatiellaeota.</title>
        <authorList>
            <person name="Zhou L.Y."/>
            <person name="Du Z.J."/>
        </authorList>
    </citation>
    <scope>NUCLEOTIDE SEQUENCE [LARGE SCALE GENOMIC DNA]</scope>
    <source>
        <strain evidence="13 14">S-5007</strain>
    </source>
</reference>
<keyword evidence="9 12" id="KW-0472">Membrane</keyword>
<feature type="transmembrane region" description="Helical" evidence="12">
    <location>
        <begin position="76"/>
        <end position="97"/>
    </location>
</feature>
<feature type="transmembrane region" description="Helical" evidence="12">
    <location>
        <begin position="117"/>
        <end position="144"/>
    </location>
</feature>
<proteinExistence type="inferred from homology"/>
<evidence type="ECO:0000256" key="5">
    <source>
        <dbReference type="ARBA" id="ARBA00022692"/>
    </source>
</evidence>
<dbReference type="NCBIfam" id="TIGR00813">
    <property type="entry name" value="sss"/>
    <property type="match status" value="1"/>
</dbReference>
<keyword evidence="3" id="KW-0813">Transport</keyword>
<gene>
    <name evidence="13" type="ORF">GT409_12120</name>
</gene>
<dbReference type="PANTHER" id="PTHR42985:SF40">
    <property type="entry name" value="LD47995P-RELATED"/>
    <property type="match status" value="1"/>
</dbReference>
<evidence type="ECO:0000256" key="4">
    <source>
        <dbReference type="ARBA" id="ARBA00022475"/>
    </source>
</evidence>
<accession>A0A6P1M5T7</accession>
<feature type="transmembrane region" description="Helical" evidence="12">
    <location>
        <begin position="389"/>
        <end position="409"/>
    </location>
</feature>
<dbReference type="PROSITE" id="PS50283">
    <property type="entry name" value="NA_SOLUT_SYMP_3"/>
    <property type="match status" value="1"/>
</dbReference>
<dbReference type="Pfam" id="PF00474">
    <property type="entry name" value="SSF"/>
    <property type="match status" value="1"/>
</dbReference>
<dbReference type="InterPro" id="IPR051163">
    <property type="entry name" value="Sodium:Solute_Symporter_SSF"/>
</dbReference>
<comment type="similarity">
    <text evidence="2 11">Belongs to the sodium:solute symporter (SSF) (TC 2.A.21) family.</text>
</comment>
<evidence type="ECO:0000313" key="14">
    <source>
        <dbReference type="Proteomes" id="UP000464954"/>
    </source>
</evidence>
<sequence>MSISVIDIAVLVGYFLLTIGIGLYFSRKNTNTEEYFLGGRSFPGWALGLSLVGTCMSSITFLSHPADSFKTTLIRMTITLTFPLISMFGMFVLLPFFRRGTISSAYEYLAQRFGRSVSCYAASIFFIIQILRVSTILYLISLLIHTVTGLSFFSCLLMAGGITALYTVSGGFDAVIWTDVLQTITLIFGSFVMIGLMIYKTDGGIIALIQTAFENGKLSMTQDLNVVTGQIEPIANGFSLTEKTFVMLLIVGVVQYLSTQFDQTSIQRWCSAKSPKEARKAIMVLAFSAVPIWASFMLTGTILWAFFRFHPDPVVTEMLTGVRKGEEIVPYFVVNYMPVGLTGLVIAGALAAAMSSLSSSINAASMVWVRDIYKPYLIKGKTDRHYLRIGFLASGAVSLMMLCGAWLFYTTDTKTLNDLGVTITSVCGGGMVGIFLVGVFTRCGDQRSVWIALAVNALVTAYVLLDNRGIVPARFSLSLDLYFTALIGNTLTVISALLASIFFKSRVKDFTNLTVWDQEKSPLV</sequence>
<feature type="transmembrane region" description="Helical" evidence="12">
    <location>
        <begin position="6"/>
        <end position="25"/>
    </location>
</feature>
<dbReference type="Gene3D" id="1.20.1730.10">
    <property type="entry name" value="Sodium/glucose cotransporter"/>
    <property type="match status" value="1"/>
</dbReference>
<feature type="transmembrane region" description="Helical" evidence="12">
    <location>
        <begin position="45"/>
        <end position="64"/>
    </location>
</feature>
<dbReference type="InterPro" id="IPR038377">
    <property type="entry name" value="Na/Glc_symporter_sf"/>
</dbReference>
<keyword evidence="7" id="KW-0915">Sodium</keyword>
<dbReference type="RefSeq" id="WP_160629338.1">
    <property type="nucleotide sequence ID" value="NZ_CP047593.1"/>
</dbReference>
<dbReference type="Proteomes" id="UP000464954">
    <property type="component" value="Chromosome"/>
</dbReference>
<dbReference type="GO" id="GO:0006814">
    <property type="term" value="P:sodium ion transport"/>
    <property type="evidence" value="ECO:0007669"/>
    <property type="project" value="UniProtKB-KW"/>
</dbReference>
<comment type="subcellular location">
    <subcellularLocation>
        <location evidence="1">Cell membrane</location>
        <topology evidence="1">Multi-pass membrane protein</topology>
    </subcellularLocation>
</comment>
<evidence type="ECO:0000256" key="9">
    <source>
        <dbReference type="ARBA" id="ARBA00023136"/>
    </source>
</evidence>
<evidence type="ECO:0000256" key="6">
    <source>
        <dbReference type="ARBA" id="ARBA00022989"/>
    </source>
</evidence>
<dbReference type="KEGG" id="taer:GT409_12120"/>
<feature type="transmembrane region" description="Helical" evidence="12">
    <location>
        <begin position="150"/>
        <end position="168"/>
    </location>
</feature>
<evidence type="ECO:0000256" key="8">
    <source>
        <dbReference type="ARBA" id="ARBA00023065"/>
    </source>
</evidence>
<feature type="transmembrane region" description="Helical" evidence="12">
    <location>
        <begin position="244"/>
        <end position="261"/>
    </location>
</feature>
<feature type="transmembrane region" description="Helical" evidence="12">
    <location>
        <begin position="344"/>
        <end position="369"/>
    </location>
</feature>
<dbReference type="AlphaFoldDB" id="A0A6P1M5T7"/>
<evidence type="ECO:0000256" key="2">
    <source>
        <dbReference type="ARBA" id="ARBA00006434"/>
    </source>
</evidence>
<dbReference type="GO" id="GO:0005886">
    <property type="term" value="C:plasma membrane"/>
    <property type="evidence" value="ECO:0007669"/>
    <property type="project" value="UniProtKB-SubCell"/>
</dbReference>
<keyword evidence="14" id="KW-1185">Reference proteome</keyword>
<keyword evidence="6 12" id="KW-1133">Transmembrane helix</keyword>
<feature type="transmembrane region" description="Helical" evidence="12">
    <location>
        <begin position="282"/>
        <end position="307"/>
    </location>
</feature>
<feature type="transmembrane region" description="Helical" evidence="12">
    <location>
        <begin position="448"/>
        <end position="465"/>
    </location>
</feature>
<dbReference type="InterPro" id="IPR001734">
    <property type="entry name" value="Na/solute_symporter"/>
</dbReference>
<dbReference type="PANTHER" id="PTHR42985">
    <property type="entry name" value="SODIUM-COUPLED MONOCARBOXYLATE TRANSPORTER"/>
    <property type="match status" value="1"/>
</dbReference>
<name>A0A6P1M5T7_9BACT</name>
<protein>
    <submittedName>
        <fullName evidence="13">Sodium/solute symporter</fullName>
    </submittedName>
</protein>
<keyword evidence="8" id="KW-0406">Ion transport</keyword>
<evidence type="ECO:0000256" key="7">
    <source>
        <dbReference type="ARBA" id="ARBA00023053"/>
    </source>
</evidence>
<feature type="transmembrane region" description="Helical" evidence="12">
    <location>
        <begin position="421"/>
        <end position="441"/>
    </location>
</feature>
<evidence type="ECO:0000256" key="3">
    <source>
        <dbReference type="ARBA" id="ARBA00022448"/>
    </source>
</evidence>
<keyword evidence="5 12" id="KW-0812">Transmembrane</keyword>
<feature type="transmembrane region" description="Helical" evidence="12">
    <location>
        <begin position="481"/>
        <end position="503"/>
    </location>
</feature>
<evidence type="ECO:0000256" key="12">
    <source>
        <dbReference type="SAM" id="Phobius"/>
    </source>
</evidence>
<organism evidence="13 14">
    <name type="scientific">Tichowtungia aerotolerans</name>
    <dbReference type="NCBI Taxonomy" id="2697043"/>
    <lineage>
        <taxon>Bacteria</taxon>
        <taxon>Pseudomonadati</taxon>
        <taxon>Kiritimatiellota</taxon>
        <taxon>Tichowtungiia</taxon>
        <taxon>Tichowtungiales</taxon>
        <taxon>Tichowtungiaceae</taxon>
        <taxon>Tichowtungia</taxon>
    </lineage>
</organism>
<evidence type="ECO:0000313" key="13">
    <source>
        <dbReference type="EMBL" id="QHI70159.1"/>
    </source>
</evidence>
<keyword evidence="4" id="KW-1003">Cell membrane</keyword>
<evidence type="ECO:0000256" key="11">
    <source>
        <dbReference type="RuleBase" id="RU362091"/>
    </source>
</evidence>
<feature type="transmembrane region" description="Helical" evidence="12">
    <location>
        <begin position="180"/>
        <end position="199"/>
    </location>
</feature>
<keyword evidence="10" id="KW-0739">Sodium transport</keyword>
<evidence type="ECO:0000256" key="1">
    <source>
        <dbReference type="ARBA" id="ARBA00004651"/>
    </source>
</evidence>